<evidence type="ECO:0000256" key="2">
    <source>
        <dbReference type="ARBA" id="ARBA00022475"/>
    </source>
</evidence>
<keyword evidence="5" id="KW-0297">G-protein coupled receptor</keyword>
<evidence type="ECO:0000256" key="7">
    <source>
        <dbReference type="ARBA" id="ARBA00023170"/>
    </source>
</evidence>
<keyword evidence="4 10" id="KW-1133">Transmembrane helix</keyword>
<dbReference type="PRINTS" id="PR00237">
    <property type="entry name" value="GPCRRHODOPSN"/>
</dbReference>
<dbReference type="Proteomes" id="UP001652625">
    <property type="component" value="Chromosome 14"/>
</dbReference>
<feature type="transmembrane region" description="Helical" evidence="10">
    <location>
        <begin position="52"/>
        <end position="69"/>
    </location>
</feature>
<dbReference type="Gene3D" id="1.20.1070.10">
    <property type="entry name" value="Rhodopsin 7-helix transmembrane proteins"/>
    <property type="match status" value="1"/>
</dbReference>
<keyword evidence="7 13" id="KW-0675">Receptor</keyword>
<protein>
    <submittedName>
        <fullName evidence="13">Adenosine receptor A3</fullName>
    </submittedName>
</protein>
<comment type="subcellular location">
    <subcellularLocation>
        <location evidence="1">Cell membrane</location>
        <topology evidence="1">Multi-pass membrane protein</topology>
    </subcellularLocation>
</comment>
<organism evidence="12 13">
    <name type="scientific">Hydra vulgaris</name>
    <name type="common">Hydra</name>
    <name type="synonym">Hydra attenuata</name>
    <dbReference type="NCBI Taxonomy" id="6087"/>
    <lineage>
        <taxon>Eukaryota</taxon>
        <taxon>Metazoa</taxon>
        <taxon>Cnidaria</taxon>
        <taxon>Hydrozoa</taxon>
        <taxon>Hydroidolina</taxon>
        <taxon>Anthoathecata</taxon>
        <taxon>Aplanulata</taxon>
        <taxon>Hydridae</taxon>
        <taxon>Hydra</taxon>
    </lineage>
</organism>
<keyword evidence="3 10" id="KW-0812">Transmembrane</keyword>
<feature type="transmembrane region" description="Helical" evidence="10">
    <location>
        <begin position="16"/>
        <end position="40"/>
    </location>
</feature>
<feature type="transmembrane region" description="Helical" evidence="10">
    <location>
        <begin position="162"/>
        <end position="186"/>
    </location>
</feature>
<keyword evidence="8" id="KW-0325">Glycoprotein</keyword>
<evidence type="ECO:0000256" key="1">
    <source>
        <dbReference type="ARBA" id="ARBA00004651"/>
    </source>
</evidence>
<reference evidence="13" key="1">
    <citation type="submission" date="2025-08" db="UniProtKB">
        <authorList>
            <consortium name="RefSeq"/>
        </authorList>
    </citation>
    <scope>IDENTIFICATION</scope>
</reference>
<evidence type="ECO:0000256" key="6">
    <source>
        <dbReference type="ARBA" id="ARBA00023136"/>
    </source>
</evidence>
<dbReference type="PANTHER" id="PTHR24246">
    <property type="entry name" value="OLFACTORY RECEPTOR AND ADENOSINE RECEPTOR"/>
    <property type="match status" value="1"/>
</dbReference>
<evidence type="ECO:0000256" key="9">
    <source>
        <dbReference type="ARBA" id="ARBA00023224"/>
    </source>
</evidence>
<accession>A0ABM4DG01</accession>
<feature type="transmembrane region" description="Helical" evidence="10">
    <location>
        <begin position="243"/>
        <end position="263"/>
    </location>
</feature>
<keyword evidence="9" id="KW-0807">Transducer</keyword>
<feature type="domain" description="G-protein coupled receptors family 1 profile" evidence="11">
    <location>
        <begin position="32"/>
        <end position="260"/>
    </location>
</feature>
<evidence type="ECO:0000256" key="5">
    <source>
        <dbReference type="ARBA" id="ARBA00023040"/>
    </source>
</evidence>
<evidence type="ECO:0000256" key="4">
    <source>
        <dbReference type="ARBA" id="ARBA00022989"/>
    </source>
</evidence>
<evidence type="ECO:0000313" key="13">
    <source>
        <dbReference type="RefSeq" id="XP_065673362.1"/>
    </source>
</evidence>
<dbReference type="InterPro" id="IPR017452">
    <property type="entry name" value="GPCR_Rhodpsn_7TM"/>
</dbReference>
<dbReference type="SUPFAM" id="SSF81321">
    <property type="entry name" value="Family A G protein-coupled receptor-like"/>
    <property type="match status" value="1"/>
</dbReference>
<evidence type="ECO:0000256" key="10">
    <source>
        <dbReference type="SAM" id="Phobius"/>
    </source>
</evidence>
<evidence type="ECO:0000313" key="12">
    <source>
        <dbReference type="Proteomes" id="UP001652625"/>
    </source>
</evidence>
<keyword evidence="12" id="KW-1185">Reference proteome</keyword>
<name>A0ABM4DG01_HYDVU</name>
<feature type="transmembrane region" description="Helical" evidence="10">
    <location>
        <begin position="207"/>
        <end position="231"/>
    </location>
</feature>
<dbReference type="PROSITE" id="PS50262">
    <property type="entry name" value="G_PROTEIN_RECEP_F1_2"/>
    <property type="match status" value="1"/>
</dbReference>
<gene>
    <name evidence="13" type="primary">LOC105844203</name>
</gene>
<keyword evidence="2" id="KW-1003">Cell membrane</keyword>
<sequence>MNSTESNFKVKTSHLLVFWSFLAIEVVIIVVGNAVVFWCFYTSKQLRTKQNYFVISLILSDILVGIIVPPCEYCAFIKGRYCYIFCGSLLSFLTLASVISLVLIAGDRFFSITSPFKYRAFLSKRRARNIIASGWVLTAFLTAIPLTWQLNIRVSKTFSAKINLIFTISMFCMVVMVGTLISFVYAKIIFLVKQKLSGRKSRNPVALRVNVMVAISFFVCWIPTLVVEIMLQSGIRVNKYIPLASYSILLFNPCLDPIFYAYYRKDIRKEITRSLSNMTKSSLFEATTKSGFYSE</sequence>
<dbReference type="SMART" id="SM01381">
    <property type="entry name" value="7TM_GPCR_Srsx"/>
    <property type="match status" value="1"/>
</dbReference>
<evidence type="ECO:0000259" key="11">
    <source>
        <dbReference type="PROSITE" id="PS50262"/>
    </source>
</evidence>
<evidence type="ECO:0000256" key="8">
    <source>
        <dbReference type="ARBA" id="ARBA00023180"/>
    </source>
</evidence>
<keyword evidence="6 10" id="KW-0472">Membrane</keyword>
<dbReference type="InterPro" id="IPR000276">
    <property type="entry name" value="GPCR_Rhodpsn"/>
</dbReference>
<dbReference type="Pfam" id="PF00001">
    <property type="entry name" value="7tm_1"/>
    <property type="match status" value="1"/>
</dbReference>
<dbReference type="PANTHER" id="PTHR24246:SF27">
    <property type="entry name" value="ADENOSINE RECEPTOR, ISOFORM A"/>
    <property type="match status" value="1"/>
</dbReference>
<dbReference type="RefSeq" id="XP_065673362.1">
    <property type="nucleotide sequence ID" value="XM_065817290.1"/>
</dbReference>
<feature type="transmembrane region" description="Helical" evidence="10">
    <location>
        <begin position="81"/>
        <end position="106"/>
    </location>
</feature>
<dbReference type="GeneID" id="105844203"/>
<evidence type="ECO:0000256" key="3">
    <source>
        <dbReference type="ARBA" id="ARBA00022692"/>
    </source>
</evidence>
<feature type="transmembrane region" description="Helical" evidence="10">
    <location>
        <begin position="127"/>
        <end position="150"/>
    </location>
</feature>
<proteinExistence type="predicted"/>